<dbReference type="SUPFAM" id="SSF51905">
    <property type="entry name" value="FAD/NAD(P)-binding domain"/>
    <property type="match status" value="2"/>
</dbReference>
<keyword evidence="1" id="KW-0560">Oxidoreductase</keyword>
<keyword evidence="3" id="KW-1185">Reference proteome</keyword>
<comment type="caution">
    <text evidence="2">The sequence shown here is derived from an EMBL/GenBank/DDBJ whole genome shotgun (WGS) entry which is preliminary data.</text>
</comment>
<dbReference type="GO" id="GO:0004497">
    <property type="term" value="F:monooxygenase activity"/>
    <property type="evidence" value="ECO:0007669"/>
    <property type="project" value="UniProtKB-KW"/>
</dbReference>
<dbReference type="PRINTS" id="PR00368">
    <property type="entry name" value="FADPNR"/>
</dbReference>
<dbReference type="PANTHER" id="PTHR43539">
    <property type="entry name" value="FLAVIN-BINDING MONOOXYGENASE-LIKE PROTEIN (AFU_ORTHOLOGUE AFUA_4G09220)"/>
    <property type="match status" value="1"/>
</dbReference>
<sequence length="348" mass="38319">MRWDTLIIGAGQAGMAAAYWLKKASVPFIMLDRGERHGQVWEERYDSLRLFTPRTHSALPGLPLEGDPDGFPDKAEMAAYLAKYADMFEFPIRYGAEVFAVHQEEEGFLVNTAQGDYHARQVIVATGPFQTPRIPELAASLPADIVQLHSSSYRNPSQLQSGSVLVVGGGNSGAQIAYELSHTRETHLSMSKRPRHLPMVLGGKGMFWWLDKLGLLRASSTSFVGKLLKRQGDPIFGYELKQAMKYGKVKLHGKTVGGSESGVRFEDDSELQVRNIVWATGFASDYGWLQMKGALDDEGGVRHSRGISPVPGLYYVGLPWQTHRGSALLAGVSEDARSIVEAILEKRG</sequence>
<evidence type="ECO:0000256" key="1">
    <source>
        <dbReference type="ARBA" id="ARBA00023002"/>
    </source>
</evidence>
<keyword evidence="2" id="KW-0503">Monooxygenase</keyword>
<evidence type="ECO:0000313" key="2">
    <source>
        <dbReference type="EMBL" id="MUG67732.1"/>
    </source>
</evidence>
<dbReference type="PRINTS" id="PR00469">
    <property type="entry name" value="PNDRDTASEII"/>
</dbReference>
<dbReference type="Pfam" id="PF13738">
    <property type="entry name" value="Pyr_redox_3"/>
    <property type="match status" value="1"/>
</dbReference>
<name>A0ABW9T4C6_9BACL</name>
<dbReference type="PANTHER" id="PTHR43539:SF78">
    <property type="entry name" value="FLAVIN-CONTAINING MONOOXYGENASE"/>
    <property type="match status" value="1"/>
</dbReference>
<protein>
    <submittedName>
        <fullName evidence="2">SidA/IucD/PvdA family monooxygenase</fullName>
    </submittedName>
</protein>
<gene>
    <name evidence="2" type="ORF">GNP94_17210</name>
</gene>
<accession>A0ABW9T4C6</accession>
<dbReference type="Gene3D" id="3.50.50.60">
    <property type="entry name" value="FAD/NAD(P)-binding domain"/>
    <property type="match status" value="1"/>
</dbReference>
<dbReference type="RefSeq" id="WP_155618577.1">
    <property type="nucleotide sequence ID" value="NZ_WOAA01000017.1"/>
</dbReference>
<dbReference type="Proteomes" id="UP000435177">
    <property type="component" value="Unassembled WGS sequence"/>
</dbReference>
<dbReference type="InterPro" id="IPR036188">
    <property type="entry name" value="FAD/NAD-bd_sf"/>
</dbReference>
<organism evidence="2 3">
    <name type="scientific">Paenibacillus campinasensis</name>
    <dbReference type="NCBI Taxonomy" id="66347"/>
    <lineage>
        <taxon>Bacteria</taxon>
        <taxon>Bacillati</taxon>
        <taxon>Bacillota</taxon>
        <taxon>Bacilli</taxon>
        <taxon>Bacillales</taxon>
        <taxon>Paenibacillaceae</taxon>
        <taxon>Paenibacillus</taxon>
    </lineage>
</organism>
<reference evidence="2 3" key="1">
    <citation type="submission" date="2019-11" db="EMBL/GenBank/DDBJ databases">
        <title>Draft genome sequences of five Paenibacillus species of dairy origin.</title>
        <authorList>
            <person name="Olajide A.M."/>
            <person name="Chen S."/>
            <person name="Lapointe G."/>
        </authorList>
    </citation>
    <scope>NUCLEOTIDE SEQUENCE [LARGE SCALE GENOMIC DNA]</scope>
    <source>
        <strain evidence="2 3">3CS1</strain>
    </source>
</reference>
<dbReference type="InterPro" id="IPR050982">
    <property type="entry name" value="Auxin_biosynth/cation_transpt"/>
</dbReference>
<dbReference type="EMBL" id="WOAA01000017">
    <property type="protein sequence ID" value="MUG67732.1"/>
    <property type="molecule type" value="Genomic_DNA"/>
</dbReference>
<proteinExistence type="predicted"/>
<evidence type="ECO:0000313" key="3">
    <source>
        <dbReference type="Proteomes" id="UP000435177"/>
    </source>
</evidence>